<feature type="region of interest" description="Disordered" evidence="1">
    <location>
        <begin position="132"/>
        <end position="206"/>
    </location>
</feature>
<sequence length="376" mass="42544">MKSYEDITDIADNRNEVETQCNYNRLGALFAQYNLEYAPEVPSANRRLIFSIFVRELKALLPVCCALDDKCCLWAQNGSSPIALTNSKTTDVPIYIELIIMTIDEKDDEVSSADAQHKMDASVHVLEQAEKQLQIRQQQQQQDNDDIIEEIDVPPVPIPSRDTLPQGRPSNNKEINSIDADTIANNNKDNNNNNNTNENEENKSLETELPNVVFNTVSQPLSATQKLVSQVFEQDQLSNHFSQRESQSNVLPLAKKGVADDEPRRREVIDMMQEAEAEVDDLVLFTKQKQPQANASVASLRSTTAVYSDELDQEWLRQHIGWTQKNTSDHARRRDETELTMNNPVIDTVSGLICFLFFCIFVSIVSIFIVDAIGLR</sequence>
<protein>
    <submittedName>
        <fullName evidence="3">Uncharacterized protein</fullName>
    </submittedName>
</protein>
<gene>
    <name evidence="3" type="ORF">RFI_07665</name>
</gene>
<comment type="caution">
    <text evidence="3">The sequence shown here is derived from an EMBL/GenBank/DDBJ whole genome shotgun (WGS) entry which is preliminary data.</text>
</comment>
<feature type="compositionally biased region" description="Acidic residues" evidence="1">
    <location>
        <begin position="143"/>
        <end position="152"/>
    </location>
</feature>
<organism evidence="3 4">
    <name type="scientific">Reticulomyxa filosa</name>
    <dbReference type="NCBI Taxonomy" id="46433"/>
    <lineage>
        <taxon>Eukaryota</taxon>
        <taxon>Sar</taxon>
        <taxon>Rhizaria</taxon>
        <taxon>Retaria</taxon>
        <taxon>Foraminifera</taxon>
        <taxon>Monothalamids</taxon>
        <taxon>Reticulomyxidae</taxon>
        <taxon>Reticulomyxa</taxon>
    </lineage>
</organism>
<evidence type="ECO:0000256" key="1">
    <source>
        <dbReference type="SAM" id="MobiDB-lite"/>
    </source>
</evidence>
<keyword evidence="2" id="KW-1133">Transmembrane helix</keyword>
<dbReference type="AlphaFoldDB" id="X6NU56"/>
<evidence type="ECO:0000313" key="4">
    <source>
        <dbReference type="Proteomes" id="UP000023152"/>
    </source>
</evidence>
<feature type="compositionally biased region" description="Low complexity" evidence="1">
    <location>
        <begin position="178"/>
        <end position="197"/>
    </location>
</feature>
<dbReference type="EMBL" id="ASPP01006056">
    <property type="protein sequence ID" value="ETO29453.1"/>
    <property type="molecule type" value="Genomic_DNA"/>
</dbReference>
<reference evidence="3 4" key="1">
    <citation type="journal article" date="2013" name="Curr. Biol.">
        <title>The Genome of the Foraminiferan Reticulomyxa filosa.</title>
        <authorList>
            <person name="Glockner G."/>
            <person name="Hulsmann N."/>
            <person name="Schleicher M."/>
            <person name="Noegel A.A."/>
            <person name="Eichinger L."/>
            <person name="Gallinger C."/>
            <person name="Pawlowski J."/>
            <person name="Sierra R."/>
            <person name="Euteneuer U."/>
            <person name="Pillet L."/>
            <person name="Moustafa A."/>
            <person name="Platzer M."/>
            <person name="Groth M."/>
            <person name="Szafranski K."/>
            <person name="Schliwa M."/>
        </authorList>
    </citation>
    <scope>NUCLEOTIDE SEQUENCE [LARGE SCALE GENOMIC DNA]</scope>
</reference>
<keyword evidence="2" id="KW-0472">Membrane</keyword>
<keyword evidence="4" id="KW-1185">Reference proteome</keyword>
<evidence type="ECO:0000256" key="2">
    <source>
        <dbReference type="SAM" id="Phobius"/>
    </source>
</evidence>
<evidence type="ECO:0000313" key="3">
    <source>
        <dbReference type="EMBL" id="ETO29453.1"/>
    </source>
</evidence>
<feature type="transmembrane region" description="Helical" evidence="2">
    <location>
        <begin position="349"/>
        <end position="370"/>
    </location>
</feature>
<name>X6NU56_RETFI</name>
<proteinExistence type="predicted"/>
<feature type="compositionally biased region" description="Low complexity" evidence="1">
    <location>
        <begin position="132"/>
        <end position="142"/>
    </location>
</feature>
<dbReference type="Proteomes" id="UP000023152">
    <property type="component" value="Unassembled WGS sequence"/>
</dbReference>
<keyword evidence="2" id="KW-0812">Transmembrane</keyword>
<accession>X6NU56</accession>